<dbReference type="AlphaFoldDB" id="A0A9P6F4A7"/>
<dbReference type="InterPro" id="IPR001789">
    <property type="entry name" value="Sig_transdc_resp-reg_receiver"/>
</dbReference>
<dbReference type="GO" id="GO:0000160">
    <property type="term" value="P:phosphorelay signal transduction system"/>
    <property type="evidence" value="ECO:0007669"/>
    <property type="project" value="UniProtKB-KW"/>
</dbReference>
<dbReference type="InterPro" id="IPR011006">
    <property type="entry name" value="CheY-like_superfamily"/>
</dbReference>
<dbReference type="PANTHER" id="PTHR45339">
    <property type="entry name" value="HYBRID SIGNAL TRANSDUCTION HISTIDINE KINASE J"/>
    <property type="match status" value="1"/>
</dbReference>
<feature type="domain" description="Response regulatory" evidence="5">
    <location>
        <begin position="181"/>
        <end position="229"/>
    </location>
</feature>
<evidence type="ECO:0000313" key="6">
    <source>
        <dbReference type="EMBL" id="KAF9541425.1"/>
    </source>
</evidence>
<evidence type="ECO:0000313" key="7">
    <source>
        <dbReference type="Proteomes" id="UP000780801"/>
    </source>
</evidence>
<comment type="caution">
    <text evidence="3">Lacks conserved residue(s) required for the propagation of feature annotation.</text>
</comment>
<keyword evidence="7" id="KW-1185">Reference proteome</keyword>
<dbReference type="OrthoDB" id="60033at2759"/>
<sequence>PYNTATTSAEALASLPIMSSVTSSTAPVSLPVMSSVSGFQPTTSLPLASSASSFALKTSTGHYNHPPMCADPSLGAPVLSLSHLTVKREEDWALPSAKTGKIGSRPPKAADQKQHLPATMPQQPPRFQPNPQSDSQVQSFPPQPSGHRTPESYIHACGPDNNAPAPRPSNAMVPSWSMPPKVLLVEDDDTCRRLSAKLLQIFGCPFDVAEDGIAAVGKMSHQKYDIVLM</sequence>
<organism evidence="6 7">
    <name type="scientific">Lunasporangiospora selenospora</name>
    <dbReference type="NCBI Taxonomy" id="979761"/>
    <lineage>
        <taxon>Eukaryota</taxon>
        <taxon>Fungi</taxon>
        <taxon>Fungi incertae sedis</taxon>
        <taxon>Mucoromycota</taxon>
        <taxon>Mortierellomycotina</taxon>
        <taxon>Mortierellomycetes</taxon>
        <taxon>Mortierellales</taxon>
        <taxon>Mortierellaceae</taxon>
        <taxon>Lunasporangiospora</taxon>
    </lineage>
</organism>
<feature type="non-terminal residue" evidence="6">
    <location>
        <position position="229"/>
    </location>
</feature>
<dbReference type="PANTHER" id="PTHR45339:SF1">
    <property type="entry name" value="HYBRID SIGNAL TRANSDUCTION HISTIDINE KINASE J"/>
    <property type="match status" value="1"/>
</dbReference>
<comment type="caution">
    <text evidence="6">The sequence shown here is derived from an EMBL/GenBank/DDBJ whole genome shotgun (WGS) entry which is preliminary data.</text>
</comment>
<name>A0A9P6F4A7_9FUNG</name>
<dbReference type="PROSITE" id="PS50110">
    <property type="entry name" value="RESPONSE_REGULATORY"/>
    <property type="match status" value="1"/>
</dbReference>
<dbReference type="EMBL" id="JAABOA010007484">
    <property type="protein sequence ID" value="KAF9541425.1"/>
    <property type="molecule type" value="Genomic_DNA"/>
</dbReference>
<protein>
    <recommendedName>
        <fullName evidence="5">Response regulatory domain-containing protein</fullName>
    </recommendedName>
</protein>
<keyword evidence="2" id="KW-0902">Two-component regulatory system</keyword>
<reference evidence="6" key="1">
    <citation type="journal article" date="2020" name="Fungal Divers.">
        <title>Resolving the Mortierellaceae phylogeny through synthesis of multi-gene phylogenetics and phylogenomics.</title>
        <authorList>
            <person name="Vandepol N."/>
            <person name="Liber J."/>
            <person name="Desiro A."/>
            <person name="Na H."/>
            <person name="Kennedy M."/>
            <person name="Barry K."/>
            <person name="Grigoriev I.V."/>
            <person name="Miller A.N."/>
            <person name="O'Donnell K."/>
            <person name="Stajich J.E."/>
            <person name="Bonito G."/>
        </authorList>
    </citation>
    <scope>NUCLEOTIDE SEQUENCE</scope>
    <source>
        <strain evidence="6">KOD1015</strain>
    </source>
</reference>
<dbReference type="Proteomes" id="UP000780801">
    <property type="component" value="Unassembled WGS sequence"/>
</dbReference>
<accession>A0A9P6F4A7</accession>
<feature type="region of interest" description="Disordered" evidence="4">
    <location>
        <begin position="95"/>
        <end position="152"/>
    </location>
</feature>
<evidence type="ECO:0000256" key="4">
    <source>
        <dbReference type="SAM" id="MobiDB-lite"/>
    </source>
</evidence>
<gene>
    <name evidence="6" type="ORF">BGW38_009831</name>
</gene>
<evidence type="ECO:0000256" key="1">
    <source>
        <dbReference type="ARBA" id="ARBA00022553"/>
    </source>
</evidence>
<evidence type="ECO:0000256" key="3">
    <source>
        <dbReference type="PROSITE-ProRule" id="PRU00169"/>
    </source>
</evidence>
<dbReference type="SUPFAM" id="SSF52172">
    <property type="entry name" value="CheY-like"/>
    <property type="match status" value="1"/>
</dbReference>
<keyword evidence="1" id="KW-0597">Phosphoprotein</keyword>
<proteinExistence type="predicted"/>
<dbReference type="Gene3D" id="3.40.50.2300">
    <property type="match status" value="1"/>
</dbReference>
<feature type="non-terminal residue" evidence="6">
    <location>
        <position position="1"/>
    </location>
</feature>
<evidence type="ECO:0000259" key="5">
    <source>
        <dbReference type="PROSITE" id="PS50110"/>
    </source>
</evidence>
<evidence type="ECO:0000256" key="2">
    <source>
        <dbReference type="ARBA" id="ARBA00023012"/>
    </source>
</evidence>